<evidence type="ECO:0000259" key="9">
    <source>
        <dbReference type="Pfam" id="PF12697"/>
    </source>
</evidence>
<evidence type="ECO:0000313" key="11">
    <source>
        <dbReference type="Proteomes" id="UP000310189"/>
    </source>
</evidence>
<dbReference type="Proteomes" id="UP000310189">
    <property type="component" value="Unassembled WGS sequence"/>
</dbReference>
<dbReference type="InterPro" id="IPR016812">
    <property type="entry name" value="PPase_methylesterase_euk"/>
</dbReference>
<protein>
    <recommendedName>
        <fullName evidence="2 6">Protein phosphatase methylesterase 1</fullName>
        <shortName evidence="6">PME-1</shortName>
        <ecNumber evidence="6">3.1.1.-</ecNumber>
    </recommendedName>
</protein>
<dbReference type="InterPro" id="IPR029058">
    <property type="entry name" value="AB_hydrolase_fold"/>
</dbReference>
<proteinExistence type="inferred from homology"/>
<feature type="compositionally biased region" description="Polar residues" evidence="8">
    <location>
        <begin position="39"/>
        <end position="48"/>
    </location>
</feature>
<dbReference type="OrthoDB" id="194865at2759"/>
<dbReference type="GO" id="GO:0051723">
    <property type="term" value="F:protein methylesterase activity"/>
    <property type="evidence" value="ECO:0007669"/>
    <property type="project" value="UniProtKB-EC"/>
</dbReference>
<evidence type="ECO:0000313" key="10">
    <source>
        <dbReference type="EMBL" id="TIA86985.1"/>
    </source>
</evidence>
<dbReference type="Gene3D" id="3.40.50.1820">
    <property type="entry name" value="alpha/beta hydrolase"/>
    <property type="match status" value="1"/>
</dbReference>
<feature type="compositionally biased region" description="Acidic residues" evidence="8">
    <location>
        <begin position="20"/>
        <end position="30"/>
    </location>
</feature>
<comment type="similarity">
    <text evidence="1 6">Belongs to the AB hydrolase superfamily.</text>
</comment>
<accession>A0A4T0FHP9</accession>
<feature type="domain" description="AB hydrolase-1" evidence="9">
    <location>
        <begin position="92"/>
        <end position="340"/>
    </location>
</feature>
<dbReference type="Pfam" id="PF12697">
    <property type="entry name" value="Abhydrolase_6"/>
    <property type="match status" value="1"/>
</dbReference>
<feature type="region of interest" description="Disordered" evidence="8">
    <location>
        <begin position="1"/>
        <end position="48"/>
    </location>
</feature>
<dbReference type="SUPFAM" id="SSF53474">
    <property type="entry name" value="alpha/beta-Hydrolases"/>
    <property type="match status" value="1"/>
</dbReference>
<gene>
    <name evidence="10" type="ORF">E3P99_03476</name>
</gene>
<feature type="active site" evidence="7">
    <location>
        <position position="328"/>
    </location>
</feature>
<dbReference type="EMBL" id="SPNW01000069">
    <property type="protein sequence ID" value="TIA86985.1"/>
    <property type="molecule type" value="Genomic_DNA"/>
</dbReference>
<evidence type="ECO:0000256" key="4">
    <source>
        <dbReference type="ARBA" id="ARBA00022801"/>
    </source>
</evidence>
<reference evidence="10 11" key="1">
    <citation type="submission" date="2019-03" db="EMBL/GenBank/DDBJ databases">
        <title>Sequencing 23 genomes of Wallemia ichthyophaga.</title>
        <authorList>
            <person name="Gostincar C."/>
        </authorList>
    </citation>
    <scope>NUCLEOTIDE SEQUENCE [LARGE SCALE GENOMIC DNA]</scope>
    <source>
        <strain evidence="10 11">EXF-5753</strain>
    </source>
</reference>
<feature type="active site" evidence="7">
    <location>
        <position position="203"/>
    </location>
</feature>
<comment type="catalytic activity">
    <reaction evidence="5">
        <text>[phosphatase 2A protein]-C-terminal L-leucine methyl ester + H2O = [phosphatase 2A protein]-C-terminal L-leucine + methanol + H(+)</text>
        <dbReference type="Rhea" id="RHEA:48548"/>
        <dbReference type="Rhea" id="RHEA-COMP:12134"/>
        <dbReference type="Rhea" id="RHEA-COMP:12135"/>
        <dbReference type="ChEBI" id="CHEBI:15377"/>
        <dbReference type="ChEBI" id="CHEBI:15378"/>
        <dbReference type="ChEBI" id="CHEBI:17790"/>
        <dbReference type="ChEBI" id="CHEBI:90516"/>
        <dbReference type="ChEBI" id="CHEBI:90517"/>
        <dbReference type="EC" id="3.1.1.89"/>
    </reaction>
</comment>
<sequence>MSQIQKEMAARLAKLPPDLPLDEDEDEEAADGLGALGQRNASSTRKSTAQYTPLSGQEYFSEALEVETDPGCFFRVYYTPPAQSGTENTIFVFHQGAGYTGLSFACLARQLTRLSRGKLGVLSFDARAHGKTRIEDGSEYDMSLDTLTNDLTSILDKMFSGQSTKTKFILAGHSMGGSVCANAVAPVTERVQNASVIGLCVLDAVEGTAMDALPAMAGIVKNNPDSFATLSDAIAWHVNNKVIRNAESARVSVPSMVLERNGRWEWRTDLLRSEPYWSDWFNGLSTKFISAKAAKLLVLAGADKLDTPLMIAQMQGKFQLSVVQNVGHCLQEDDPARVADILYAFYDRYFGQAVDLSKIKKVGEV</sequence>
<keyword evidence="11" id="KW-1185">Reference proteome</keyword>
<organism evidence="10 11">
    <name type="scientific">Wallemia hederae</name>
    <dbReference type="NCBI Taxonomy" id="1540922"/>
    <lineage>
        <taxon>Eukaryota</taxon>
        <taxon>Fungi</taxon>
        <taxon>Dikarya</taxon>
        <taxon>Basidiomycota</taxon>
        <taxon>Wallemiomycotina</taxon>
        <taxon>Wallemiomycetes</taxon>
        <taxon>Wallemiales</taxon>
        <taxon>Wallemiaceae</taxon>
        <taxon>Wallemia</taxon>
    </lineage>
</organism>
<keyword evidence="4 6" id="KW-0378">Hydrolase</keyword>
<dbReference type="PANTHER" id="PTHR14189:SF0">
    <property type="entry name" value="PROTEIN PHOSPHATASE METHYLESTERASE 1"/>
    <property type="match status" value="1"/>
</dbReference>
<name>A0A4T0FHP9_9BASI</name>
<evidence type="ECO:0000256" key="3">
    <source>
        <dbReference type="ARBA" id="ARBA00022487"/>
    </source>
</evidence>
<dbReference type="PIRSF" id="PIRSF022950">
    <property type="entry name" value="PPase_methylesterase_euk"/>
    <property type="match status" value="1"/>
</dbReference>
<feature type="active site" evidence="7">
    <location>
        <position position="174"/>
    </location>
</feature>
<evidence type="ECO:0000256" key="5">
    <source>
        <dbReference type="ARBA" id="ARBA00049203"/>
    </source>
</evidence>
<dbReference type="PANTHER" id="PTHR14189">
    <property type="entry name" value="PROTEIN PHOSPHATASE METHYLESTERASE-1 RELATED"/>
    <property type="match status" value="1"/>
</dbReference>
<evidence type="ECO:0000256" key="2">
    <source>
        <dbReference type="ARBA" id="ARBA00020672"/>
    </source>
</evidence>
<comment type="function">
    <text evidence="6">Demethylates proteins that have been reversibly carboxymethylated.</text>
</comment>
<evidence type="ECO:0000256" key="8">
    <source>
        <dbReference type="SAM" id="MobiDB-lite"/>
    </source>
</evidence>
<evidence type="ECO:0000256" key="1">
    <source>
        <dbReference type="ARBA" id="ARBA00008645"/>
    </source>
</evidence>
<evidence type="ECO:0000256" key="7">
    <source>
        <dbReference type="PIRSR" id="PIRSR022950-1"/>
    </source>
</evidence>
<keyword evidence="3 6" id="KW-0719">Serine esterase</keyword>
<dbReference type="AlphaFoldDB" id="A0A4T0FHP9"/>
<dbReference type="InterPro" id="IPR000073">
    <property type="entry name" value="AB_hydrolase_1"/>
</dbReference>
<comment type="caution">
    <text evidence="10">The sequence shown here is derived from an EMBL/GenBank/DDBJ whole genome shotgun (WGS) entry which is preliminary data.</text>
</comment>
<evidence type="ECO:0000256" key="6">
    <source>
        <dbReference type="PIRNR" id="PIRNR022950"/>
    </source>
</evidence>
<dbReference type="EC" id="3.1.1.-" evidence="6"/>